<dbReference type="RefSeq" id="XP_047767576.1">
    <property type="nucleotide sequence ID" value="XM_047911310.1"/>
</dbReference>
<feature type="compositionally biased region" description="Polar residues" evidence="1">
    <location>
        <begin position="132"/>
        <end position="161"/>
    </location>
</feature>
<reference evidence="2" key="1">
    <citation type="submission" date="2021-12" db="EMBL/GenBank/DDBJ databases">
        <authorList>
            <person name="Zaccaron A."/>
            <person name="Stergiopoulos I."/>
        </authorList>
    </citation>
    <scope>NUCLEOTIDE SEQUENCE</scope>
    <source>
        <strain evidence="2">Race5_Kim</strain>
    </source>
</reference>
<gene>
    <name evidence="2" type="ORF">CLAFUR5_12162</name>
</gene>
<feature type="compositionally biased region" description="Basic and acidic residues" evidence="1">
    <location>
        <begin position="203"/>
        <end position="220"/>
    </location>
</feature>
<feature type="region of interest" description="Disordered" evidence="1">
    <location>
        <begin position="1265"/>
        <end position="1762"/>
    </location>
</feature>
<feature type="compositionally biased region" description="Basic and acidic residues" evidence="1">
    <location>
        <begin position="735"/>
        <end position="748"/>
    </location>
</feature>
<dbReference type="KEGG" id="ffu:CLAFUR5_12162"/>
<feature type="compositionally biased region" description="Basic and acidic residues" evidence="1">
    <location>
        <begin position="270"/>
        <end position="286"/>
    </location>
</feature>
<feature type="region of interest" description="Disordered" evidence="1">
    <location>
        <begin position="844"/>
        <end position="890"/>
    </location>
</feature>
<feature type="compositionally biased region" description="Low complexity" evidence="1">
    <location>
        <begin position="844"/>
        <end position="856"/>
    </location>
</feature>
<feature type="compositionally biased region" description="Polar residues" evidence="1">
    <location>
        <begin position="654"/>
        <end position="669"/>
    </location>
</feature>
<dbReference type="EMBL" id="CP090172">
    <property type="protein sequence ID" value="UJO23210.1"/>
    <property type="molecule type" value="Genomic_DNA"/>
</dbReference>
<feature type="compositionally biased region" description="Basic and acidic residues" evidence="1">
    <location>
        <begin position="355"/>
        <end position="381"/>
    </location>
</feature>
<feature type="compositionally biased region" description="Polar residues" evidence="1">
    <location>
        <begin position="305"/>
        <end position="314"/>
    </location>
</feature>
<feature type="compositionally biased region" description="Basic and acidic residues" evidence="1">
    <location>
        <begin position="1451"/>
        <end position="1478"/>
    </location>
</feature>
<dbReference type="PANTHER" id="PTHR42105:SF1">
    <property type="entry name" value="TRANSALDOLASE"/>
    <property type="match status" value="1"/>
</dbReference>
<feature type="compositionally biased region" description="Basic and acidic residues" evidence="1">
    <location>
        <begin position="242"/>
        <end position="253"/>
    </location>
</feature>
<feature type="compositionally biased region" description="Polar residues" evidence="1">
    <location>
        <begin position="1725"/>
        <end position="1741"/>
    </location>
</feature>
<feature type="compositionally biased region" description="Low complexity" evidence="1">
    <location>
        <begin position="682"/>
        <end position="694"/>
    </location>
</feature>
<feature type="compositionally biased region" description="Polar residues" evidence="1">
    <location>
        <begin position="905"/>
        <end position="936"/>
    </location>
</feature>
<feature type="region of interest" description="Disordered" evidence="1">
    <location>
        <begin position="904"/>
        <end position="938"/>
    </location>
</feature>
<evidence type="ECO:0008006" key="4">
    <source>
        <dbReference type="Google" id="ProtNLM"/>
    </source>
</evidence>
<proteinExistence type="predicted"/>
<feature type="region of interest" description="Disordered" evidence="1">
    <location>
        <begin position="549"/>
        <end position="614"/>
    </location>
</feature>
<feature type="compositionally biased region" description="Low complexity" evidence="1">
    <location>
        <begin position="1652"/>
        <end position="1673"/>
    </location>
</feature>
<evidence type="ECO:0000313" key="2">
    <source>
        <dbReference type="EMBL" id="UJO23210.1"/>
    </source>
</evidence>
<dbReference type="OrthoDB" id="5382102at2759"/>
<feature type="compositionally biased region" description="Basic and acidic residues" evidence="1">
    <location>
        <begin position="55"/>
        <end position="66"/>
    </location>
</feature>
<dbReference type="Proteomes" id="UP000756132">
    <property type="component" value="Chromosome 10"/>
</dbReference>
<feature type="compositionally biased region" description="Low complexity" evidence="1">
    <location>
        <begin position="315"/>
        <end position="330"/>
    </location>
</feature>
<evidence type="ECO:0000313" key="3">
    <source>
        <dbReference type="Proteomes" id="UP000756132"/>
    </source>
</evidence>
<feature type="region of interest" description="Disordered" evidence="1">
    <location>
        <begin position="354"/>
        <end position="469"/>
    </location>
</feature>
<feature type="region of interest" description="Disordered" evidence="1">
    <location>
        <begin position="776"/>
        <end position="815"/>
    </location>
</feature>
<feature type="region of interest" description="Disordered" evidence="1">
    <location>
        <begin position="1194"/>
        <end position="1223"/>
    </location>
</feature>
<organism evidence="2 3">
    <name type="scientific">Passalora fulva</name>
    <name type="common">Tomato leaf mold</name>
    <name type="synonym">Cladosporium fulvum</name>
    <dbReference type="NCBI Taxonomy" id="5499"/>
    <lineage>
        <taxon>Eukaryota</taxon>
        <taxon>Fungi</taxon>
        <taxon>Dikarya</taxon>
        <taxon>Ascomycota</taxon>
        <taxon>Pezizomycotina</taxon>
        <taxon>Dothideomycetes</taxon>
        <taxon>Dothideomycetidae</taxon>
        <taxon>Mycosphaerellales</taxon>
        <taxon>Mycosphaerellaceae</taxon>
        <taxon>Fulvia</taxon>
    </lineage>
</organism>
<feature type="compositionally biased region" description="Polar residues" evidence="1">
    <location>
        <begin position="1479"/>
        <end position="1490"/>
    </location>
</feature>
<feature type="compositionally biased region" description="Basic and acidic residues" evidence="1">
    <location>
        <begin position="1500"/>
        <end position="1512"/>
    </location>
</feature>
<keyword evidence="3" id="KW-1185">Reference proteome</keyword>
<dbReference type="GeneID" id="71992040"/>
<feature type="compositionally biased region" description="Polar residues" evidence="1">
    <location>
        <begin position="597"/>
        <end position="614"/>
    </location>
</feature>
<feature type="compositionally biased region" description="Polar residues" evidence="1">
    <location>
        <begin position="1265"/>
        <end position="1280"/>
    </location>
</feature>
<evidence type="ECO:0000256" key="1">
    <source>
        <dbReference type="SAM" id="MobiDB-lite"/>
    </source>
</evidence>
<feature type="region of interest" description="Disordered" evidence="1">
    <location>
        <begin position="654"/>
        <end position="758"/>
    </location>
</feature>
<feature type="compositionally biased region" description="Polar residues" evidence="1">
    <location>
        <begin position="29"/>
        <end position="40"/>
    </location>
</feature>
<feature type="region of interest" description="Disordered" evidence="1">
    <location>
        <begin position="1"/>
        <end position="338"/>
    </location>
</feature>
<accession>A0A9Q8PIV2</accession>
<feature type="compositionally biased region" description="Polar residues" evidence="1">
    <location>
        <begin position="1300"/>
        <end position="1316"/>
    </location>
</feature>
<protein>
    <recommendedName>
        <fullName evidence="4">Transaldolase</fullName>
    </recommendedName>
</protein>
<feature type="compositionally biased region" description="Basic and acidic residues" evidence="1">
    <location>
        <begin position="1680"/>
        <end position="1695"/>
    </location>
</feature>
<feature type="compositionally biased region" description="Basic residues" evidence="1">
    <location>
        <begin position="494"/>
        <end position="507"/>
    </location>
</feature>
<feature type="region of interest" description="Disordered" evidence="1">
    <location>
        <begin position="966"/>
        <end position="991"/>
    </location>
</feature>
<feature type="compositionally biased region" description="Polar residues" evidence="1">
    <location>
        <begin position="577"/>
        <end position="587"/>
    </location>
</feature>
<feature type="region of interest" description="Disordered" evidence="1">
    <location>
        <begin position="486"/>
        <end position="518"/>
    </location>
</feature>
<feature type="compositionally biased region" description="Polar residues" evidence="1">
    <location>
        <begin position="1549"/>
        <end position="1577"/>
    </location>
</feature>
<sequence length="1762" mass="192858">MGVATRPHPPPLPAPTETDEGSSGVETEVATNVTNRTSYSIPEDGSPITISTQKASKDGSGRHSQDKSQTSLLIEYFEASKTGDKSRNRPSVRVKVTPSAKKGSRGGSGHDAIQITGIGADRKPSYTRRISLGNSSKNVETGLATTEATEVSHSSESNVSARSPVEIEVLNGSDVSQKRSSRGLMYAPVESNVSSMPPESILETDRPIEVDRSRMTHHDDDDTTPTEYLKAPQRNGSRSRSASRERLTQKVMEKLGASPTATKPRKSSRSSRERGTDYQYESESRERRRHSSKSQRGEDDAISGAESSLLSSNPAASVSSFRSRSSQASRMTNNPKLLEMVEDTIKRMILPEINAIKDEQKEQKVDRKLRKYSDHSERESLGRQVSKSSSSPNIASKPKVVLNRDGDNPGTVLSRGDSERVKHRKTSREERPSSRKSSGRHSREGSHDDTEERISHKSSRSSNNGLRGAAAAGLAGGILTTAALKHHDSEGDIHHRKKRHSKSRSSRSRSASITDTMDDTYLKGPIPLMPMASAINESEVTRESILSQATDRPQSYFPGSMTPVHEVSRGSVGDSLSPASSRTPTRNSHSRGLGMSLANQSIDSPRSPKSPTVGMSNKARMAALTAAGLGGAAALAKYEDNHVDADGYGENTLQRKISSPVQSVSSLRQNFEDDPLIPQGLRPRSAASRSSAGRLQSTGNSRASLRSTDSPPSTKQLAESRKHSQKVGVDEFETPLERPDPAFTRERSGTPNGETAEEWFERQHLVNDQYRDSMSEAANRDSYQTNPYPQDEKRLTMSTDESYGDEIGGDKDVHPLGLNPNYVHTPVAVESAVASLMEPSTVSSHVVSSNGSASKSNGTYSDRMAEQLRNSKGREPPPMYEGSTLSQSMPSQDRWAAIKGHARNMSGSVDNVNELKTNSPRQQKSVENKPVMSSSGLPLAEDPMPEIGHYDSNSDLTTNPSIIQGHLGGEDAGTTTWPYTPEPQHDASNRQRTKDGLLVAAAGGAAALAANYSSRQPTVEDERDVHNGAISADREAMSFRDEGYATDGRTRSAGGMTPKAEMQKYGKKDLEEYERAMNAHDNVGEDPFTADNKHTRHFSGNSDGMNHGMESPLYDSSTGKGMDRIDSKDIVALMDHLTVRDAQRNARDTEILVTLVRSAAEMRSSFDEMKRFILEQDKAIMQNTDRGVDHTVQKVLSGPRPQPLGSPRTPRRQATSEEDVQVKRKGVLQRALKGLTGGKSAKDLARVEDMLMQILDNVEDLKLQGGSSRQLDRSYTNDSLDSYEKLRNAPDSGYEPEGQAGTSSTPSHSGHFNTTTPREKQQFHSGYDGRRGSEHRVSTVLEDDEDELEPHETHVLNNQFENNERMLTPTQERHRAQAEAEGTPEKQKKHKSNSSSLFGVPKISRWSRTTASSGAPDPGTLDSPQQARHPRPSSESSRSQSTLDQYDDDGYSYRDVEGLKTTKSFEEQRQAAHAETRSVRSQASKLTRTPSPLIPSEASSIHHDNYYDDEQARSPVQEDDEADHDDPKYHAHRNSILLQHPQPRAGQTPRHQNALETQAHTFDDPTGTNSDLSQRTVSDFDPAMWGSSGTAGLARHRMTQVEPISPVSMNTPSAYAGRSGRNEGPLVPQSNPAVPPKIKYEEPEPEDDWNDEPQFSNSGFSKGGYYSSPYGSGHLLEPIEEVRYSLETDSGHRSPEPQIASAKAVDMRSPARKITGPRPMGSRSPKPSSNNQARLVENTGTVRRKPVPGAQGSVDSLDSETF</sequence>
<feature type="compositionally biased region" description="Polar residues" evidence="1">
    <location>
        <begin position="695"/>
        <end position="717"/>
    </location>
</feature>
<feature type="compositionally biased region" description="Basic and acidic residues" evidence="1">
    <location>
        <begin position="441"/>
        <end position="455"/>
    </location>
</feature>
<name>A0A9Q8PIV2_PASFU</name>
<feature type="region of interest" description="Disordered" evidence="1">
    <location>
        <begin position="1045"/>
        <end position="1064"/>
    </location>
</feature>
<dbReference type="PANTHER" id="PTHR42105">
    <property type="entry name" value="DIM2-ASSOCIATED PROTEIN 1"/>
    <property type="match status" value="1"/>
</dbReference>
<feature type="compositionally biased region" description="Basic and acidic residues" evidence="1">
    <location>
        <begin position="1317"/>
        <end position="1337"/>
    </location>
</feature>
<feature type="compositionally biased region" description="Low complexity" evidence="1">
    <location>
        <begin position="386"/>
        <end position="399"/>
    </location>
</feature>
<feature type="compositionally biased region" description="Basic and acidic residues" evidence="1">
    <location>
        <begin position="1371"/>
        <end position="1386"/>
    </location>
</feature>
<dbReference type="OMA" id="MPEIGYG"/>
<reference evidence="2" key="2">
    <citation type="journal article" date="2022" name="Microb. Genom.">
        <title>A chromosome-scale genome assembly of the tomato pathogen Cladosporium fulvum reveals a compartmentalized genome architecture and the presence of a dispensable chromosome.</title>
        <authorList>
            <person name="Zaccaron A.Z."/>
            <person name="Chen L.H."/>
            <person name="Samaras A."/>
            <person name="Stergiopoulos I."/>
        </authorList>
    </citation>
    <scope>NUCLEOTIDE SEQUENCE</scope>
    <source>
        <strain evidence="2">Race5_Kim</strain>
    </source>
</reference>